<reference evidence="1 2" key="2">
    <citation type="submission" date="2019-02" db="EMBL/GenBank/DDBJ databases">
        <title>'Lichenibacterium ramalinii' gen. nov. sp. nov., 'Lichenibacterium minor' gen. nov. sp. nov.</title>
        <authorList>
            <person name="Pankratov T."/>
        </authorList>
    </citation>
    <scope>NUCLEOTIDE SEQUENCE [LARGE SCALE GENOMIC DNA]</scope>
    <source>
        <strain evidence="1 2">RmlP001</strain>
    </source>
</reference>
<dbReference type="OrthoDB" id="9773856at2"/>
<evidence type="ECO:0000313" key="1">
    <source>
        <dbReference type="EMBL" id="RYB01884.1"/>
    </source>
</evidence>
<dbReference type="Proteomes" id="UP000289411">
    <property type="component" value="Unassembled WGS sequence"/>
</dbReference>
<evidence type="ECO:0000313" key="2">
    <source>
        <dbReference type="Proteomes" id="UP000289411"/>
    </source>
</evidence>
<dbReference type="RefSeq" id="WP_129221669.1">
    <property type="nucleotide sequence ID" value="NZ_QYBC01000026.1"/>
</dbReference>
<reference evidence="1 2" key="1">
    <citation type="submission" date="2018-09" db="EMBL/GenBank/DDBJ databases">
        <authorList>
            <person name="Grouzdev D.S."/>
            <person name="Krutkina M.S."/>
        </authorList>
    </citation>
    <scope>NUCLEOTIDE SEQUENCE [LARGE SCALE GENOMIC DNA]</scope>
    <source>
        <strain evidence="1 2">RmlP001</strain>
    </source>
</reference>
<dbReference type="InterPro" id="IPR029052">
    <property type="entry name" value="Metallo-depent_PP-like"/>
</dbReference>
<proteinExistence type="predicted"/>
<organism evidence="1 2">
    <name type="scientific">Lichenibacterium ramalinae</name>
    <dbReference type="NCBI Taxonomy" id="2316527"/>
    <lineage>
        <taxon>Bacteria</taxon>
        <taxon>Pseudomonadati</taxon>
        <taxon>Pseudomonadota</taxon>
        <taxon>Alphaproteobacteria</taxon>
        <taxon>Hyphomicrobiales</taxon>
        <taxon>Lichenihabitantaceae</taxon>
        <taxon>Lichenibacterium</taxon>
    </lineage>
</organism>
<dbReference type="EMBL" id="QYBC01000026">
    <property type="protein sequence ID" value="RYB01884.1"/>
    <property type="molecule type" value="Genomic_DNA"/>
</dbReference>
<sequence>MIRILHTADLHIGATLRRHGRESEQCAVLDFVVPDLRKAHTDAAHGIADLSKPRGLATPISRRRATS</sequence>
<name>A0A4Q2R8Q7_9HYPH</name>
<dbReference type="Gene3D" id="3.60.21.10">
    <property type="match status" value="1"/>
</dbReference>
<gene>
    <name evidence="1" type="ORF">D3272_23565</name>
</gene>
<dbReference type="SUPFAM" id="SSF56300">
    <property type="entry name" value="Metallo-dependent phosphatases"/>
    <property type="match status" value="1"/>
</dbReference>
<comment type="caution">
    <text evidence="1">The sequence shown here is derived from an EMBL/GenBank/DDBJ whole genome shotgun (WGS) entry which is preliminary data.</text>
</comment>
<dbReference type="AlphaFoldDB" id="A0A4Q2R8Q7"/>
<protein>
    <submittedName>
        <fullName evidence="1">Uncharacterized protein</fullName>
    </submittedName>
</protein>
<accession>A0A4Q2R8Q7</accession>
<keyword evidence="2" id="KW-1185">Reference proteome</keyword>